<dbReference type="PANTHER" id="PTHR20861">
    <property type="entry name" value="HOMOSERINE/4-DIPHOSPHOCYTIDYL-2-C-METHYL-D-ERYTHRITOL KINASE"/>
    <property type="match status" value="1"/>
</dbReference>
<comment type="subcellular location">
    <subcellularLocation>
        <location evidence="12">Cytoplasm</location>
    </subcellularLocation>
</comment>
<evidence type="ECO:0000256" key="11">
    <source>
        <dbReference type="ARBA" id="ARBA00049375"/>
    </source>
</evidence>
<dbReference type="SUPFAM" id="SSF54211">
    <property type="entry name" value="Ribosomal protein S5 domain 2-like"/>
    <property type="match status" value="1"/>
</dbReference>
<feature type="domain" description="GHMP kinase C-terminal" evidence="15">
    <location>
        <begin position="248"/>
        <end position="318"/>
    </location>
</feature>
<evidence type="ECO:0000256" key="7">
    <source>
        <dbReference type="ARBA" id="ARBA00022697"/>
    </source>
</evidence>
<protein>
    <recommendedName>
        <fullName evidence="4 12">Homoserine kinase</fullName>
        <shortName evidence="12">HK</shortName>
        <shortName evidence="12">HSK</shortName>
        <ecNumber evidence="3 12">2.7.1.39</ecNumber>
    </recommendedName>
</protein>
<keyword evidence="5 12" id="KW-0028">Amino-acid biosynthesis</keyword>
<evidence type="ECO:0000256" key="5">
    <source>
        <dbReference type="ARBA" id="ARBA00022605"/>
    </source>
</evidence>
<comment type="catalytic activity">
    <reaction evidence="11 12">
        <text>L-homoserine + ATP = O-phospho-L-homoserine + ADP + H(+)</text>
        <dbReference type="Rhea" id="RHEA:13985"/>
        <dbReference type="ChEBI" id="CHEBI:15378"/>
        <dbReference type="ChEBI" id="CHEBI:30616"/>
        <dbReference type="ChEBI" id="CHEBI:57476"/>
        <dbReference type="ChEBI" id="CHEBI:57590"/>
        <dbReference type="ChEBI" id="CHEBI:456216"/>
        <dbReference type="EC" id="2.7.1.39"/>
    </reaction>
</comment>
<keyword evidence="8 12" id="KW-0547">Nucleotide-binding</keyword>
<dbReference type="Pfam" id="PF08544">
    <property type="entry name" value="GHMP_kinases_C"/>
    <property type="match status" value="1"/>
</dbReference>
<dbReference type="SUPFAM" id="SSF55060">
    <property type="entry name" value="GHMP Kinase, C-terminal domain"/>
    <property type="match status" value="1"/>
</dbReference>
<comment type="function">
    <text evidence="12">Catalyzes the ATP-dependent phosphorylation of L-homoserine to L-homoserine phosphate.</text>
</comment>
<evidence type="ECO:0000256" key="6">
    <source>
        <dbReference type="ARBA" id="ARBA00022679"/>
    </source>
</evidence>
<evidence type="ECO:0000259" key="15">
    <source>
        <dbReference type="Pfam" id="PF08544"/>
    </source>
</evidence>
<dbReference type="InterPro" id="IPR013750">
    <property type="entry name" value="GHMP_kinase_C_dom"/>
</dbReference>
<dbReference type="GO" id="GO:0005737">
    <property type="term" value="C:cytoplasm"/>
    <property type="evidence" value="ECO:0007669"/>
    <property type="project" value="UniProtKB-SubCell"/>
</dbReference>
<evidence type="ECO:0000256" key="1">
    <source>
        <dbReference type="ARBA" id="ARBA00005015"/>
    </source>
</evidence>
<dbReference type="Gene3D" id="3.30.70.890">
    <property type="entry name" value="GHMP kinase, C-terminal domain"/>
    <property type="match status" value="1"/>
</dbReference>
<dbReference type="InterPro" id="IPR006204">
    <property type="entry name" value="GHMP_kinase_N_dom"/>
</dbReference>
<comment type="similarity">
    <text evidence="2 12">Belongs to the GHMP kinase family. Homoserine kinase subfamily.</text>
</comment>
<dbReference type="GO" id="GO:0005524">
    <property type="term" value="F:ATP binding"/>
    <property type="evidence" value="ECO:0007669"/>
    <property type="project" value="UniProtKB-UniRule"/>
</dbReference>
<dbReference type="PIRSF" id="PIRSF000676">
    <property type="entry name" value="Homoser_kin"/>
    <property type="match status" value="1"/>
</dbReference>
<dbReference type="GO" id="GO:0004413">
    <property type="term" value="F:homoserine kinase activity"/>
    <property type="evidence" value="ECO:0007669"/>
    <property type="project" value="UniProtKB-UniRule"/>
</dbReference>
<comment type="pathway">
    <text evidence="1 12">Amino-acid biosynthesis; L-threonine biosynthesis; L-threonine from L-aspartate: step 4/5.</text>
</comment>
<dbReference type="RefSeq" id="WP_169607712.1">
    <property type="nucleotide sequence ID" value="NZ_CP051682.1"/>
</dbReference>
<feature type="binding site" evidence="12">
    <location>
        <begin position="122"/>
        <end position="132"/>
    </location>
    <ligand>
        <name>ATP</name>
        <dbReference type="ChEBI" id="CHEBI:30616"/>
    </ligand>
</feature>
<dbReference type="KEGG" id="mrob:HH214_11270"/>
<dbReference type="NCBIfam" id="NF002288">
    <property type="entry name" value="PRK01212.1-4"/>
    <property type="match status" value="1"/>
</dbReference>
<keyword evidence="17" id="KW-1185">Reference proteome</keyword>
<dbReference type="PROSITE" id="PS00627">
    <property type="entry name" value="GHMP_KINASES_ATP"/>
    <property type="match status" value="1"/>
</dbReference>
<evidence type="ECO:0000256" key="9">
    <source>
        <dbReference type="ARBA" id="ARBA00022777"/>
    </source>
</evidence>
<keyword evidence="12" id="KW-0963">Cytoplasm</keyword>
<sequence length="341" mass="36333">MEQEPAAFTSSFNNTSPATENPQPITGNPQPGTEIKVFAPATVANVVCGFDVLGFAVDEPGDEVVMRVTDQPGITISKITGDNGRLPLNPAKNTVSVSVQHYLDSIGRTDLGLDIELHKKMPIGSGLGSSSASTVAGLFAAKTLLGDERDAAQLLPFAMKGEEMACGHGHADNVAPALLGGFVLIRSYEPLDVIRLPHPTGLYCAIVFPEVDVPTREARQIIRNKIAMKDAVTQWGNIAGLVSGLFMQDIDLIGRSMQDVLVEPVRSILIPDFYRLRELAMQAGAVGFGISGSGPSVFAFARNEETARQITQQLQQHLSSLKIGSQAYVSTINDAGPRVVV</sequence>
<organism evidence="16 17">
    <name type="scientific">Mucilaginibacter robiniae</name>
    <dbReference type="NCBI Taxonomy" id="2728022"/>
    <lineage>
        <taxon>Bacteria</taxon>
        <taxon>Pseudomonadati</taxon>
        <taxon>Bacteroidota</taxon>
        <taxon>Sphingobacteriia</taxon>
        <taxon>Sphingobacteriales</taxon>
        <taxon>Sphingobacteriaceae</taxon>
        <taxon>Mucilaginibacter</taxon>
    </lineage>
</organism>
<keyword evidence="6 12" id="KW-0808">Transferase</keyword>
<evidence type="ECO:0000256" key="4">
    <source>
        <dbReference type="ARBA" id="ARBA00017858"/>
    </source>
</evidence>
<gene>
    <name evidence="12" type="primary">thrB</name>
    <name evidence="16" type="ORF">HH214_11270</name>
</gene>
<dbReference type="InterPro" id="IPR006203">
    <property type="entry name" value="GHMP_knse_ATP-bd_CS"/>
</dbReference>
<evidence type="ECO:0000256" key="2">
    <source>
        <dbReference type="ARBA" id="ARBA00007370"/>
    </source>
</evidence>
<keyword evidence="10 12" id="KW-0067">ATP-binding</keyword>
<dbReference type="AlphaFoldDB" id="A0A7L5E7S2"/>
<dbReference type="InterPro" id="IPR036554">
    <property type="entry name" value="GHMP_kinase_C_sf"/>
</dbReference>
<dbReference type="Gene3D" id="3.30.230.10">
    <property type="match status" value="1"/>
</dbReference>
<name>A0A7L5E7S2_9SPHI</name>
<dbReference type="EMBL" id="CP051682">
    <property type="protein sequence ID" value="QJD96406.1"/>
    <property type="molecule type" value="Genomic_DNA"/>
</dbReference>
<dbReference type="PANTHER" id="PTHR20861:SF1">
    <property type="entry name" value="HOMOSERINE KINASE"/>
    <property type="match status" value="1"/>
</dbReference>
<dbReference type="Pfam" id="PF00288">
    <property type="entry name" value="GHMP_kinases_N"/>
    <property type="match status" value="1"/>
</dbReference>
<dbReference type="GO" id="GO:0009088">
    <property type="term" value="P:threonine biosynthetic process"/>
    <property type="evidence" value="ECO:0007669"/>
    <property type="project" value="UniProtKB-UniRule"/>
</dbReference>
<dbReference type="InterPro" id="IPR014721">
    <property type="entry name" value="Ribsml_uS5_D2-typ_fold_subgr"/>
</dbReference>
<keyword evidence="9 12" id="KW-0418">Kinase</keyword>
<dbReference type="EC" id="2.7.1.39" evidence="3 12"/>
<feature type="region of interest" description="Disordered" evidence="13">
    <location>
        <begin position="1"/>
        <end position="32"/>
    </location>
</feature>
<dbReference type="PRINTS" id="PR00958">
    <property type="entry name" value="HOMSERKINASE"/>
</dbReference>
<evidence type="ECO:0000256" key="12">
    <source>
        <dbReference type="HAMAP-Rule" id="MF_00384"/>
    </source>
</evidence>
<dbReference type="InterPro" id="IPR020568">
    <property type="entry name" value="Ribosomal_Su5_D2-typ_SF"/>
</dbReference>
<dbReference type="UniPathway" id="UPA00050">
    <property type="reaction ID" value="UER00064"/>
</dbReference>
<dbReference type="HAMAP" id="MF_00384">
    <property type="entry name" value="Homoser_kinase"/>
    <property type="match status" value="1"/>
</dbReference>
<evidence type="ECO:0000313" key="17">
    <source>
        <dbReference type="Proteomes" id="UP000503278"/>
    </source>
</evidence>
<dbReference type="Proteomes" id="UP000503278">
    <property type="component" value="Chromosome"/>
</dbReference>
<keyword evidence="7 12" id="KW-0791">Threonine biosynthesis</keyword>
<feature type="domain" description="GHMP kinase N-terminal" evidence="14">
    <location>
        <begin position="97"/>
        <end position="181"/>
    </location>
</feature>
<reference evidence="16 17" key="1">
    <citation type="submission" date="2020-04" db="EMBL/GenBank/DDBJ databases">
        <title>Genome sequencing of novel species.</title>
        <authorList>
            <person name="Heo J."/>
            <person name="Kim S.-J."/>
            <person name="Kim J.-S."/>
            <person name="Hong S.-B."/>
            <person name="Kwon S.-W."/>
        </authorList>
    </citation>
    <scope>NUCLEOTIDE SEQUENCE [LARGE SCALE GENOMIC DNA]</scope>
    <source>
        <strain evidence="16 17">F39-2</strain>
    </source>
</reference>
<proteinExistence type="inferred from homology"/>
<evidence type="ECO:0000313" key="16">
    <source>
        <dbReference type="EMBL" id="QJD96406.1"/>
    </source>
</evidence>
<evidence type="ECO:0000256" key="8">
    <source>
        <dbReference type="ARBA" id="ARBA00022741"/>
    </source>
</evidence>
<evidence type="ECO:0000256" key="10">
    <source>
        <dbReference type="ARBA" id="ARBA00022840"/>
    </source>
</evidence>
<evidence type="ECO:0000259" key="14">
    <source>
        <dbReference type="Pfam" id="PF00288"/>
    </source>
</evidence>
<feature type="compositionally biased region" description="Polar residues" evidence="13">
    <location>
        <begin position="8"/>
        <end position="31"/>
    </location>
</feature>
<dbReference type="NCBIfam" id="TIGR00191">
    <property type="entry name" value="thrB"/>
    <property type="match status" value="1"/>
</dbReference>
<accession>A0A7L5E7S2</accession>
<evidence type="ECO:0000256" key="3">
    <source>
        <dbReference type="ARBA" id="ARBA00012078"/>
    </source>
</evidence>
<dbReference type="InterPro" id="IPR000870">
    <property type="entry name" value="Homoserine_kinase"/>
</dbReference>
<evidence type="ECO:0000256" key="13">
    <source>
        <dbReference type="SAM" id="MobiDB-lite"/>
    </source>
</evidence>